<keyword evidence="1" id="KW-0472">Membrane</keyword>
<evidence type="ECO:0000313" key="4">
    <source>
        <dbReference type="Proteomes" id="UP000178374"/>
    </source>
</evidence>
<keyword evidence="1" id="KW-1133">Transmembrane helix</keyword>
<evidence type="ECO:0000259" key="2">
    <source>
        <dbReference type="Pfam" id="PF01345"/>
    </source>
</evidence>
<organism evidence="3 4">
    <name type="scientific">Candidatus Nomurabacteria bacterium RIFCSPHIGHO2_02_FULL_37_13</name>
    <dbReference type="NCBI Taxonomy" id="1801750"/>
    <lineage>
        <taxon>Bacteria</taxon>
        <taxon>Candidatus Nomuraibacteriota</taxon>
    </lineage>
</organism>
<name>A0A1F6W4H9_9BACT</name>
<dbReference type="InterPro" id="IPR001434">
    <property type="entry name" value="OmcB-like_DUF11"/>
</dbReference>
<dbReference type="EMBL" id="MFUA01000017">
    <property type="protein sequence ID" value="OGI76837.1"/>
    <property type="molecule type" value="Genomic_DNA"/>
</dbReference>
<comment type="caution">
    <text evidence="3">The sequence shown here is derived from an EMBL/GenBank/DDBJ whole genome shotgun (WGS) entry which is preliminary data.</text>
</comment>
<proteinExistence type="predicted"/>
<reference evidence="3 4" key="1">
    <citation type="journal article" date="2016" name="Nat. Commun.">
        <title>Thousands of microbial genomes shed light on interconnected biogeochemical processes in an aquifer system.</title>
        <authorList>
            <person name="Anantharaman K."/>
            <person name="Brown C.T."/>
            <person name="Hug L.A."/>
            <person name="Sharon I."/>
            <person name="Castelle C.J."/>
            <person name="Probst A.J."/>
            <person name="Thomas B.C."/>
            <person name="Singh A."/>
            <person name="Wilkins M.J."/>
            <person name="Karaoz U."/>
            <person name="Brodie E.L."/>
            <person name="Williams K.H."/>
            <person name="Hubbard S.S."/>
            <person name="Banfield J.F."/>
        </authorList>
    </citation>
    <scope>NUCLEOTIDE SEQUENCE [LARGE SCALE GENOMIC DNA]</scope>
</reference>
<dbReference type="Pfam" id="PF01345">
    <property type="entry name" value="DUF11"/>
    <property type="match status" value="1"/>
</dbReference>
<protein>
    <recommendedName>
        <fullName evidence="2">DUF11 domain-containing protein</fullName>
    </recommendedName>
</protein>
<feature type="domain" description="DUF11" evidence="2">
    <location>
        <begin position="719"/>
        <end position="816"/>
    </location>
</feature>
<keyword evidence="1" id="KW-0812">Transmembrane</keyword>
<dbReference type="PROSITE" id="PS51257">
    <property type="entry name" value="PROKAR_LIPOPROTEIN"/>
    <property type="match status" value="1"/>
</dbReference>
<evidence type="ECO:0000256" key="1">
    <source>
        <dbReference type="SAM" id="Phobius"/>
    </source>
</evidence>
<sequence>MNKKIKFSVGLILSGITLFGGFWFATPVLASACDSRVVTASIYTNGTATEARFTYATDLNTVSSGEGTPTPWQTFYSDGDNTETIYDLSGNTRYFYRSEVTNDFGTAYGQIENFTTPACSQPVQSVTGTGFIWASLNPCPIPAGGNTCTTHLTWDTNAVLEAHVFVNGELFSNQTSCSGCSAPWIQSGNSYNFTLYDYSSGSRGKLLAQTQVTAQETATLPATCQDPNASNYFGTLPCTYSPQTCQDPSATNYGEIIPCRYPAPVQTCQDPSAINYGSVIPCRYAPQTCQDPSAINYGSVIPCRYSVPVQRCQDPSASNYRGTLPCTYPVQTCQDPSAINYGGTLPCAYPPQTCQDTSAINYGGIIPCRYPAPVQTCQDPSATNYGGTLPCRYPVQICQDPSAINYHGTLPCRYSNMGPNVTIDADDTNLDSGDSTRIRWNSDNADSCTASGGANGWARTRNTSGTFDTGDLTSNKTYRITCFNDQSGESDTDSVTVYVDDNNDDNINEPDVTTRNATNIKTGGAILNGRVDGNGSSARAWFEYGTNYYLGSSTSRNSYGSGSTNYSRSISGLYANTIYYFRAVAENSENTVYGNILSFNTGTGFVNVVNNQPTVNIYADSINIPFNGTTFLRWNTTNAISCFGNGGSVGWAGIKSIGPGSFYTGSLTTSRTYTITCNNNIGSATDSVTITVRPQTTTIKPALTSLVLITSSVDRNQPIVPTIDNTRPHPGDEINYTVSYQNIGTGAITNLSLRIDLPYEVDYMFSNPSNLNRSGNILIFKLGTLRANDQGAVTVRARVRENIPAGTNLNFPATLSYVDPSGQSQSVNANVFAQVWSEPTNVSENVSLGASVFGAGFLPVNLFGWLLLLVLMLILVLLAKYLFSSSQSFPFSKKTTTTTIQQ</sequence>
<gene>
    <name evidence="3" type="ORF">A3B85_01860</name>
</gene>
<dbReference type="Proteomes" id="UP000178374">
    <property type="component" value="Unassembled WGS sequence"/>
</dbReference>
<feature type="transmembrane region" description="Helical" evidence="1">
    <location>
        <begin position="862"/>
        <end position="883"/>
    </location>
</feature>
<accession>A0A1F6W4H9</accession>
<dbReference type="AlphaFoldDB" id="A0A1F6W4H9"/>
<evidence type="ECO:0000313" key="3">
    <source>
        <dbReference type="EMBL" id="OGI76837.1"/>
    </source>
</evidence>
<dbReference type="STRING" id="1801750.A3B85_01860"/>